<dbReference type="CDD" id="cd05709">
    <property type="entry name" value="S2P-M50"/>
    <property type="match status" value="1"/>
</dbReference>
<evidence type="ECO:0000256" key="4">
    <source>
        <dbReference type="ARBA" id="ARBA00022692"/>
    </source>
</evidence>
<reference evidence="9 10" key="1">
    <citation type="submission" date="2020-07" db="EMBL/GenBank/DDBJ databases">
        <authorList>
            <person name="Sun Q."/>
        </authorList>
    </citation>
    <scope>NUCLEOTIDE SEQUENCE [LARGE SCALE GENOMIC DNA]</scope>
    <source>
        <strain evidence="9 10">CGMCC 1.13654</strain>
    </source>
</reference>
<keyword evidence="5 7" id="KW-1133">Transmembrane helix</keyword>
<evidence type="ECO:0000313" key="9">
    <source>
        <dbReference type="EMBL" id="MBA2933089.1"/>
    </source>
</evidence>
<evidence type="ECO:0000256" key="6">
    <source>
        <dbReference type="ARBA" id="ARBA00023136"/>
    </source>
</evidence>
<comment type="subcellular location">
    <subcellularLocation>
        <location evidence="2">Membrane</location>
        <topology evidence="2">Multi-pass membrane protein</topology>
    </subcellularLocation>
</comment>
<protein>
    <submittedName>
        <fullName evidence="9">M50 family metallopeptidase</fullName>
    </submittedName>
</protein>
<keyword evidence="10" id="KW-1185">Reference proteome</keyword>
<dbReference type="Proteomes" id="UP000570166">
    <property type="component" value="Unassembled WGS sequence"/>
</dbReference>
<sequence>MSDDEPFRKRALRSALWCASLACWFAPLLVYAGSFRDQPNILYGFLALTVGGLVSTLVHEIGHAATALACGWRIVTFAVRPFGWQVPSRSFAFVPRRYRKGLSGWVAAVPRASDDRAKMHWSRIIAAGPMASLILAAASFAAMLLLPGPSDSAFIDPKGLALGFMLQSLYTCVFTILPAVRPGGMSDGTQWRALRKADERYSRDKAIVWMNTLLVNKVRIRALPGWMVDEAEQAAEAREDISPYVATVRVAQVLDAETVDVARARHLIERFRVTHATPALDEWLASCDAYVAAVWENDAVRAKARLVERGGSASSALFRAAEAAVAARTGDKALMRSKLKAMWAALRLESPFRDDTYRTIDRRIRALLA</sequence>
<evidence type="ECO:0000259" key="8">
    <source>
        <dbReference type="Pfam" id="PF02163"/>
    </source>
</evidence>
<name>A0A838L3V6_9SPHN</name>
<evidence type="ECO:0000256" key="2">
    <source>
        <dbReference type="ARBA" id="ARBA00004141"/>
    </source>
</evidence>
<dbReference type="EMBL" id="JACEIB010000001">
    <property type="protein sequence ID" value="MBA2933089.1"/>
    <property type="molecule type" value="Genomic_DNA"/>
</dbReference>
<dbReference type="RefSeq" id="WP_160365148.1">
    <property type="nucleotide sequence ID" value="NZ_JACEIB010000001.1"/>
</dbReference>
<feature type="transmembrane region" description="Helical" evidence="7">
    <location>
        <begin position="159"/>
        <end position="180"/>
    </location>
</feature>
<comment type="caution">
    <text evidence="9">The sequence shown here is derived from an EMBL/GenBank/DDBJ whole genome shotgun (WGS) entry which is preliminary data.</text>
</comment>
<dbReference type="Pfam" id="PF02163">
    <property type="entry name" value="Peptidase_M50"/>
    <property type="match status" value="1"/>
</dbReference>
<dbReference type="GO" id="GO:0006508">
    <property type="term" value="P:proteolysis"/>
    <property type="evidence" value="ECO:0007669"/>
    <property type="project" value="InterPro"/>
</dbReference>
<accession>A0A838L3V6</accession>
<feature type="transmembrane region" description="Helical" evidence="7">
    <location>
        <begin position="41"/>
        <end position="58"/>
    </location>
</feature>
<evidence type="ECO:0000256" key="1">
    <source>
        <dbReference type="ARBA" id="ARBA00001947"/>
    </source>
</evidence>
<gene>
    <name evidence="9" type="ORF">HZF05_03160</name>
</gene>
<evidence type="ECO:0000313" key="10">
    <source>
        <dbReference type="Proteomes" id="UP000570166"/>
    </source>
</evidence>
<organism evidence="9 10">
    <name type="scientific">Sphingomonas chungangi</name>
    <dbReference type="NCBI Taxonomy" id="2683589"/>
    <lineage>
        <taxon>Bacteria</taxon>
        <taxon>Pseudomonadati</taxon>
        <taxon>Pseudomonadota</taxon>
        <taxon>Alphaproteobacteria</taxon>
        <taxon>Sphingomonadales</taxon>
        <taxon>Sphingomonadaceae</taxon>
        <taxon>Sphingomonas</taxon>
    </lineage>
</organism>
<dbReference type="InterPro" id="IPR008915">
    <property type="entry name" value="Peptidase_M50"/>
</dbReference>
<feature type="transmembrane region" description="Helical" evidence="7">
    <location>
        <begin position="12"/>
        <end position="35"/>
    </location>
</feature>
<comment type="cofactor">
    <cofactor evidence="1">
        <name>Zn(2+)</name>
        <dbReference type="ChEBI" id="CHEBI:29105"/>
    </cofactor>
</comment>
<dbReference type="GO" id="GO:0016020">
    <property type="term" value="C:membrane"/>
    <property type="evidence" value="ECO:0007669"/>
    <property type="project" value="UniProtKB-SubCell"/>
</dbReference>
<feature type="transmembrane region" description="Helical" evidence="7">
    <location>
        <begin position="124"/>
        <end position="147"/>
    </location>
</feature>
<evidence type="ECO:0000256" key="7">
    <source>
        <dbReference type="SAM" id="Phobius"/>
    </source>
</evidence>
<proteinExistence type="inferred from homology"/>
<keyword evidence="6 7" id="KW-0472">Membrane</keyword>
<dbReference type="AlphaFoldDB" id="A0A838L3V6"/>
<keyword evidence="4 7" id="KW-0812">Transmembrane</keyword>
<comment type="similarity">
    <text evidence="3">Belongs to the peptidase M50B family.</text>
</comment>
<evidence type="ECO:0000256" key="5">
    <source>
        <dbReference type="ARBA" id="ARBA00022989"/>
    </source>
</evidence>
<feature type="domain" description="Peptidase M50" evidence="8">
    <location>
        <begin position="53"/>
        <end position="228"/>
    </location>
</feature>
<evidence type="ECO:0000256" key="3">
    <source>
        <dbReference type="ARBA" id="ARBA00007931"/>
    </source>
</evidence>